<evidence type="ECO:0000313" key="1">
    <source>
        <dbReference type="EMBL" id="RCJ38194.1"/>
    </source>
</evidence>
<comment type="caution">
    <text evidence="1">The sequence shown here is derived from an EMBL/GenBank/DDBJ whole genome shotgun (WGS) entry which is preliminary data.</text>
</comment>
<reference evidence="1 2" key="1">
    <citation type="submission" date="2016-04" db="EMBL/GenBank/DDBJ databases">
        <authorList>
            <person name="Evans L.H."/>
            <person name="Alamgir A."/>
            <person name="Owens N."/>
            <person name="Weber N.D."/>
            <person name="Virtaneva K."/>
            <person name="Barbian K."/>
            <person name="Babar A."/>
            <person name="Rosenke K."/>
        </authorList>
    </citation>
    <scope>NUCLEOTIDE SEQUENCE [LARGE SCALE GENOMIC DNA]</scope>
    <source>
        <strain evidence="1">NIES-2108</strain>
    </source>
</reference>
<sequence>MESIKIRTYIGDDGILQIQLPPEIANQELDVVIVFQPVIQKSSQSPNKTPEELGYSRKFVEEVIGSWEGDPLERPEQLPFE</sequence>
<evidence type="ECO:0000313" key="2">
    <source>
        <dbReference type="Proteomes" id="UP000252085"/>
    </source>
</evidence>
<name>A0A367RR79_NOSPU</name>
<dbReference type="Proteomes" id="UP000252085">
    <property type="component" value="Unassembled WGS sequence"/>
</dbReference>
<proteinExistence type="predicted"/>
<dbReference type="AlphaFoldDB" id="A0A367RR79"/>
<gene>
    <name evidence="1" type="ORF">A6769_10655</name>
</gene>
<organism evidence="1 2">
    <name type="scientific">Nostoc punctiforme NIES-2108</name>
    <dbReference type="NCBI Taxonomy" id="1356359"/>
    <lineage>
        <taxon>Bacteria</taxon>
        <taxon>Bacillati</taxon>
        <taxon>Cyanobacteriota</taxon>
        <taxon>Cyanophyceae</taxon>
        <taxon>Nostocales</taxon>
        <taxon>Nostocaceae</taxon>
        <taxon>Nostoc</taxon>
    </lineage>
</organism>
<accession>A0A367RR79</accession>
<protein>
    <submittedName>
        <fullName evidence="1">Uncharacterized protein</fullName>
    </submittedName>
</protein>
<dbReference type="EMBL" id="LXQE01000125">
    <property type="protein sequence ID" value="RCJ38194.1"/>
    <property type="molecule type" value="Genomic_DNA"/>
</dbReference>